<feature type="region of interest" description="Disordered" evidence="1">
    <location>
        <begin position="363"/>
        <end position="382"/>
    </location>
</feature>
<proteinExistence type="predicted"/>
<dbReference type="EMBL" id="JACRAF010000013">
    <property type="protein sequence ID" value="MBI4920813.1"/>
    <property type="molecule type" value="Genomic_DNA"/>
</dbReference>
<evidence type="ECO:0000313" key="4">
    <source>
        <dbReference type="Proteomes" id="UP000782610"/>
    </source>
</evidence>
<dbReference type="PANTHER" id="PTHR44119">
    <property type="entry name" value="MAGNESIUM-CHELATASE SUBUNIT CHLH, CHLOROPLASTIC"/>
    <property type="match status" value="1"/>
</dbReference>
<dbReference type="Proteomes" id="UP000782610">
    <property type="component" value="Unassembled WGS sequence"/>
</dbReference>
<name>A0A933NXN8_9HYPH</name>
<gene>
    <name evidence="3" type="ORF">HY834_03625</name>
</gene>
<dbReference type="CDD" id="cd10150">
    <property type="entry name" value="CobN_like"/>
    <property type="match status" value="1"/>
</dbReference>
<organism evidence="3 4">
    <name type="scientific">Devosia nanyangense</name>
    <dbReference type="NCBI Taxonomy" id="1228055"/>
    <lineage>
        <taxon>Bacteria</taxon>
        <taxon>Pseudomonadati</taxon>
        <taxon>Pseudomonadota</taxon>
        <taxon>Alphaproteobacteria</taxon>
        <taxon>Hyphomicrobiales</taxon>
        <taxon>Devosiaceae</taxon>
        <taxon>Devosia</taxon>
    </lineage>
</organism>
<dbReference type="InterPro" id="IPR003672">
    <property type="entry name" value="CobN/Mg_chltase"/>
</dbReference>
<feature type="compositionally biased region" description="Low complexity" evidence="1">
    <location>
        <begin position="759"/>
        <end position="768"/>
    </location>
</feature>
<protein>
    <submittedName>
        <fullName evidence="3">Cobaltochelatase subunit CobN</fullName>
    </submittedName>
</protein>
<feature type="compositionally biased region" description="Low complexity" evidence="1">
    <location>
        <begin position="363"/>
        <end position="375"/>
    </location>
</feature>
<accession>A0A933NXN8</accession>
<feature type="compositionally biased region" description="Pro residues" evidence="1">
    <location>
        <begin position="721"/>
        <end position="731"/>
    </location>
</feature>
<dbReference type="Pfam" id="PF02514">
    <property type="entry name" value="CobN-Mg_chel"/>
    <property type="match status" value="1"/>
</dbReference>
<dbReference type="PANTHER" id="PTHR44119:SF4">
    <property type="entry name" value="AEROBIC COBALTOCHELATASE SUBUNIT COBN"/>
    <property type="match status" value="1"/>
</dbReference>
<evidence type="ECO:0000259" key="2">
    <source>
        <dbReference type="Pfam" id="PF02514"/>
    </source>
</evidence>
<evidence type="ECO:0000313" key="3">
    <source>
        <dbReference type="EMBL" id="MBI4920813.1"/>
    </source>
</evidence>
<sequence length="1246" mass="134125">MSALAADGRFKLALLPGDATPDPALEARSTVTPEEWARLHALFTAGGPENADGVLRSFARLSSPHPALRATLSPEGRGDPTEVSVSLSPRPSGERVPSASEAGEGPSPFPRFGYWTPSTGIVDELPVSERPAVPLLFYRAALEGAGTATLEALCTEIGQQGLAPVPLMISTLKEGACIRFVKAAFAAHTPQAILNLTGFALGLDGLEDKLNPFAGTDAPVIQLVQGGRPEAQWAADSQGLTAKDLAMQVVLPELDGRIGGIIVGHKAESVWHAATECPLSAYAPDADGIRRAVALAKNWVRLRATPRSERRVGIVLANYPIRDGRLANGVGYDAPESTVEILRLLASAGYGAAVPWPSPLVGEGAQGANEGEAPASAQATHPSSVAARHLLPQGVKATTAGSANWLIELLQAGPTNACPERGQGVPFPLARYREVFATLPEKVRREVTARWGEPEADPFVRGAAFHLPALVFGNVVVLLQPARGYDRGETAAYHDPDLVPPHAYLAAYLWLKHEFGAHALIHNGKHGSLEWLPGKANALDGASYPAALWGELPQLYPFIVNDPGEGTQAKRRTGAVIIDHLVPPLTRAETYGPLKDLEALLDEYYAASGMDRRRLKDLRKRILDFTRDARLDRDIGLPEDETAALRTIDTFLCDLKEAQIRDGLHVFGQSPTGRLERDLIVALARVPRGDTPGDASLIRSLADDLKLAFDPLTADLGEPWTGPPPPPPAAVPFPRFTGEDQGEIAPQRDPPPRGGGAGPATPADGAAPRTVGDVVEYLEALASELVEGRVPDPNWQATRAVLRTVETTIRPRLAASGPAEIASLLLGLDGKFIAAGPSGAPSRGRLDVLPTGRNFYSVDNRAIPTPTAWELGKKSAETLLLRHFQDHGTHLRALALSVWGTSTMRTGGDDIAQALAFIGARPVWDPSSLRLSGYEIIPLAKLGRPRVDVTLRISGLFRDAFPQQIALFDRAVRAIGALDEPEDQNPVSARMRSDALGLMKDGASEADAAMSAGHRIFGSKPGAYGAGLQALIDSGNWTSTADLGEAFLNWGQYAYGAHAAGTPERSRFAARLGDIEAVVHNQDNREHDLLDSDDYYQFEGGLVATAEAVSGRRPVAYHNDHSRPERPKTRTLEEEISHVMRSRVVNPKWIDGVKRHGYKGAFEIIATVDYMFAFAATTGAVKTHHFDLAFEAFVEDGATREFIRENNRFGYDELIAKFNEARERGYWMPRSNRAGEFLKQRMDHNA</sequence>
<reference evidence="3" key="1">
    <citation type="submission" date="2020-07" db="EMBL/GenBank/DDBJ databases">
        <title>Huge and variable diversity of episymbiotic CPR bacteria and DPANN archaea in groundwater ecosystems.</title>
        <authorList>
            <person name="He C.Y."/>
            <person name="Keren R."/>
            <person name="Whittaker M."/>
            <person name="Farag I.F."/>
            <person name="Doudna J."/>
            <person name="Cate J.H.D."/>
            <person name="Banfield J.F."/>
        </authorList>
    </citation>
    <scope>NUCLEOTIDE SEQUENCE</scope>
    <source>
        <strain evidence="3">NC_groundwater_1586_Pr3_B-0.1um_66_15</strain>
    </source>
</reference>
<feature type="region of interest" description="Disordered" evidence="1">
    <location>
        <begin position="716"/>
        <end position="768"/>
    </location>
</feature>
<feature type="region of interest" description="Disordered" evidence="1">
    <location>
        <begin position="67"/>
        <end position="110"/>
    </location>
</feature>
<feature type="domain" description="CobN/magnesium chelatase" evidence="2">
    <location>
        <begin position="123"/>
        <end position="1232"/>
    </location>
</feature>
<evidence type="ECO:0000256" key="1">
    <source>
        <dbReference type="SAM" id="MobiDB-lite"/>
    </source>
</evidence>
<dbReference type="AlphaFoldDB" id="A0A933NXN8"/>
<comment type="caution">
    <text evidence="3">The sequence shown here is derived from an EMBL/GenBank/DDBJ whole genome shotgun (WGS) entry which is preliminary data.</text>
</comment>